<evidence type="ECO:0000256" key="7">
    <source>
        <dbReference type="ARBA" id="ARBA00023180"/>
    </source>
</evidence>
<keyword evidence="3 11" id="KW-0732">Signal</keyword>
<dbReference type="eggNOG" id="ENOG502S454">
    <property type="taxonomic scope" value="Eukaryota"/>
</dbReference>
<keyword evidence="8" id="KW-0393">Immunoglobulin domain</keyword>
<keyword evidence="6" id="KW-1015">Disulfide bond</keyword>
<dbReference type="InterPro" id="IPR051669">
    <property type="entry name" value="Immune_Mod/Transcr_Coactivator"/>
</dbReference>
<dbReference type="GeneID" id="103164702"/>
<evidence type="ECO:0000256" key="3">
    <source>
        <dbReference type="ARBA" id="ARBA00022729"/>
    </source>
</evidence>
<evidence type="ECO:0000256" key="9">
    <source>
        <dbReference type="ARBA" id="ARBA00038203"/>
    </source>
</evidence>
<dbReference type="InterPro" id="IPR013106">
    <property type="entry name" value="Ig_V-set"/>
</dbReference>
<dbReference type="InterPro" id="IPR013783">
    <property type="entry name" value="Ig-like_fold"/>
</dbReference>
<dbReference type="PROSITE" id="PS50835">
    <property type="entry name" value="IG_LIKE"/>
    <property type="match status" value="1"/>
</dbReference>
<dbReference type="OrthoDB" id="434099at2759"/>
<dbReference type="Proteomes" id="UP000002279">
    <property type="component" value="Chromosome X1"/>
</dbReference>
<keyword evidence="7" id="KW-0325">Glycoprotein</keyword>
<accession>F6Z3M9</accession>
<comment type="similarity">
    <text evidence="9">Belongs to the immunoglobulin superfamily. TIM family.</text>
</comment>
<feature type="transmembrane region" description="Helical" evidence="10">
    <location>
        <begin position="220"/>
        <end position="242"/>
    </location>
</feature>
<dbReference type="Gene3D" id="2.60.40.10">
    <property type="entry name" value="Immunoglobulins"/>
    <property type="match status" value="1"/>
</dbReference>
<evidence type="ECO:0000313" key="13">
    <source>
        <dbReference type="Ensembl" id="ENSOANP00000027257.2"/>
    </source>
</evidence>
<dbReference type="GeneTree" id="ENSGT00940000154444"/>
<dbReference type="SUPFAM" id="SSF48726">
    <property type="entry name" value="Immunoglobulin"/>
    <property type="match status" value="1"/>
</dbReference>
<dbReference type="FunFam" id="2.60.40.10:FF:000774">
    <property type="entry name" value="Hepatitis A virus cellular receptor 1"/>
    <property type="match status" value="1"/>
</dbReference>
<evidence type="ECO:0000259" key="12">
    <source>
        <dbReference type="PROSITE" id="PS50835"/>
    </source>
</evidence>
<dbReference type="PANTHER" id="PTHR15498:SF73">
    <property type="entry name" value="HEPATITIS A VIRUS CELLULAR RECEPTOR 2"/>
    <property type="match status" value="1"/>
</dbReference>
<reference evidence="13 14" key="1">
    <citation type="journal article" date="2008" name="Nature">
        <title>Genome analysis of the platypus reveals unique signatures of evolution.</title>
        <authorList>
            <person name="Warren W.C."/>
            <person name="Hillier L.W."/>
            <person name="Marshall Graves J.A."/>
            <person name="Birney E."/>
            <person name="Ponting C.P."/>
            <person name="Grutzner F."/>
            <person name="Belov K."/>
            <person name="Miller W."/>
            <person name="Clarke L."/>
            <person name="Chinwalla A.T."/>
            <person name="Yang S.P."/>
            <person name="Heger A."/>
            <person name="Locke D.P."/>
            <person name="Miethke P."/>
            <person name="Waters P.D."/>
            <person name="Veyrunes F."/>
            <person name="Fulton L."/>
            <person name="Fulton B."/>
            <person name="Graves T."/>
            <person name="Wallis J."/>
            <person name="Puente X.S."/>
            <person name="Lopez-Otin C."/>
            <person name="Ordonez G.R."/>
            <person name="Eichler E.E."/>
            <person name="Chen L."/>
            <person name="Cheng Z."/>
            <person name="Deakin J.E."/>
            <person name="Alsop A."/>
            <person name="Thompson K."/>
            <person name="Kirby P."/>
            <person name="Papenfuss A.T."/>
            <person name="Wakefield M.J."/>
            <person name="Olender T."/>
            <person name="Lancet D."/>
            <person name="Huttley G.A."/>
            <person name="Smit A.F."/>
            <person name="Pask A."/>
            <person name="Temple-Smith P."/>
            <person name="Batzer M.A."/>
            <person name="Walker J.A."/>
            <person name="Konkel M.K."/>
            <person name="Harris R.S."/>
            <person name="Whittington C.M."/>
            <person name="Wong E.S."/>
            <person name="Gemmell N.J."/>
            <person name="Buschiazzo E."/>
            <person name="Vargas Jentzsch I.M."/>
            <person name="Merkel A."/>
            <person name="Schmitz J."/>
            <person name="Zemann A."/>
            <person name="Churakov G."/>
            <person name="Kriegs J.O."/>
            <person name="Brosius J."/>
            <person name="Murchison E.P."/>
            <person name="Sachidanandam R."/>
            <person name="Smith C."/>
            <person name="Hannon G.J."/>
            <person name="Tsend-Ayush E."/>
            <person name="McMillan D."/>
            <person name="Attenborough R."/>
            <person name="Rens W."/>
            <person name="Ferguson-Smith M."/>
            <person name="Lefevre C.M."/>
            <person name="Sharp J.A."/>
            <person name="Nicholas K.R."/>
            <person name="Ray D.A."/>
            <person name="Kube M."/>
            <person name="Reinhardt R."/>
            <person name="Pringle T.H."/>
            <person name="Taylor J."/>
            <person name="Jones R.C."/>
            <person name="Nixon B."/>
            <person name="Dacheux J.L."/>
            <person name="Niwa H."/>
            <person name="Sekita Y."/>
            <person name="Huang X."/>
            <person name="Stark A."/>
            <person name="Kheradpour P."/>
            <person name="Kellis M."/>
            <person name="Flicek P."/>
            <person name="Chen Y."/>
            <person name="Webber C."/>
            <person name="Hardison R."/>
            <person name="Nelson J."/>
            <person name="Hallsworth-Pepin K."/>
            <person name="Delehaunty K."/>
            <person name="Markovic C."/>
            <person name="Minx P."/>
            <person name="Feng Y."/>
            <person name="Kremitzki C."/>
            <person name="Mitreva M."/>
            <person name="Glasscock J."/>
            <person name="Wylie T."/>
            <person name="Wohldmann P."/>
            <person name="Thiru P."/>
            <person name="Nhan M.N."/>
            <person name="Pohl C.S."/>
            <person name="Smith S.M."/>
            <person name="Hou S."/>
            <person name="Nefedov M."/>
            <person name="de Jong P.J."/>
            <person name="Renfree M.B."/>
            <person name="Mardis E.R."/>
            <person name="Wilson R.K."/>
        </authorList>
    </citation>
    <scope>NUCLEOTIDE SEQUENCE [LARGE SCALE GENOMIC DNA]</scope>
    <source>
        <strain evidence="13 14">Glennie</strain>
    </source>
</reference>
<keyword evidence="4 10" id="KW-1133">Transmembrane helix</keyword>
<sequence>MSLHFFLSWTLMLIITDPSVSKKIVYSVGDNAILPCSYLVQNSDDLTSVCWGRGECSLTGCGDTIVTTDGKKMTFSRSDRYNLKGNLFRGHVSLTITGVTKADSGMYCCRVEIAGWFNDEKNNLELEIWPARPRPVLTTAKSTTSILRTNAPMEEHNSARPRPVLTTTKGTTSILRTNAPTEEHNSAVTFTRNYTSSRHQNQTQTKMTKEPHDMNTRATAVYIGFSALVGLSLFLILAVIIFKRNLQNGGKLQNLSAISKFNPQHPRTQLAMEERPYTEENIYSIEENAYEIEDG</sequence>
<keyword evidence="14" id="KW-1185">Reference proteome</keyword>
<reference evidence="13" key="3">
    <citation type="submission" date="2025-09" db="UniProtKB">
        <authorList>
            <consortium name="Ensembl"/>
        </authorList>
    </citation>
    <scope>IDENTIFICATION</scope>
    <source>
        <strain evidence="13">Glennie</strain>
    </source>
</reference>
<dbReference type="InterPro" id="IPR007110">
    <property type="entry name" value="Ig-like_dom"/>
</dbReference>
<dbReference type="Bgee" id="ENSOANG00000021408">
    <property type="expression patterns" value="Expressed in ovary and 7 other cell types or tissues"/>
</dbReference>
<feature type="domain" description="Ig-like" evidence="12">
    <location>
        <begin position="18"/>
        <end position="125"/>
    </location>
</feature>
<dbReference type="InterPro" id="IPR036179">
    <property type="entry name" value="Ig-like_dom_sf"/>
</dbReference>
<dbReference type="SMART" id="SM00409">
    <property type="entry name" value="IG"/>
    <property type="match status" value="1"/>
</dbReference>
<organism evidence="13 14">
    <name type="scientific">Ornithorhynchus anatinus</name>
    <name type="common">Duckbill platypus</name>
    <dbReference type="NCBI Taxonomy" id="9258"/>
    <lineage>
        <taxon>Eukaryota</taxon>
        <taxon>Metazoa</taxon>
        <taxon>Chordata</taxon>
        <taxon>Craniata</taxon>
        <taxon>Vertebrata</taxon>
        <taxon>Euteleostomi</taxon>
        <taxon>Mammalia</taxon>
        <taxon>Monotremata</taxon>
        <taxon>Ornithorhynchidae</taxon>
        <taxon>Ornithorhynchus</taxon>
    </lineage>
</organism>
<dbReference type="FunCoup" id="F6Z3M9">
    <property type="interactions" value="197"/>
</dbReference>
<evidence type="ECO:0000256" key="2">
    <source>
        <dbReference type="ARBA" id="ARBA00022692"/>
    </source>
</evidence>
<dbReference type="PANTHER" id="PTHR15498">
    <property type="entry name" value="T-CELL IMMUNOGLOBULIN AND MUCIN DOMAIN CONTAINING TIM"/>
    <property type="match status" value="1"/>
</dbReference>
<comment type="subcellular location">
    <subcellularLocation>
        <location evidence="1">Membrane</location>
        <topology evidence="1">Single-pass type I membrane protein</topology>
    </subcellularLocation>
</comment>
<feature type="chain" id="PRO_5003346532" description="Ig-like domain-containing protein" evidence="11">
    <location>
        <begin position="22"/>
        <end position="295"/>
    </location>
</feature>
<dbReference type="InParanoid" id="F6Z3M9"/>
<dbReference type="STRING" id="9258.ENSOANP00000027257"/>
<evidence type="ECO:0000256" key="8">
    <source>
        <dbReference type="ARBA" id="ARBA00023319"/>
    </source>
</evidence>
<dbReference type="RefSeq" id="XP_028905502.1">
    <property type="nucleotide sequence ID" value="XM_029049669.2"/>
</dbReference>
<reference evidence="13" key="2">
    <citation type="submission" date="2025-08" db="UniProtKB">
        <authorList>
            <consortium name="Ensembl"/>
        </authorList>
    </citation>
    <scope>IDENTIFICATION</scope>
    <source>
        <strain evidence="13">Glennie</strain>
    </source>
</reference>
<dbReference type="GO" id="GO:0006357">
    <property type="term" value="P:regulation of transcription by RNA polymerase II"/>
    <property type="evidence" value="ECO:0000318"/>
    <property type="project" value="GO_Central"/>
</dbReference>
<dbReference type="InterPro" id="IPR003599">
    <property type="entry name" value="Ig_sub"/>
</dbReference>
<gene>
    <name evidence="13" type="primary">LOC103164702</name>
</gene>
<dbReference type="Ensembl" id="ENSOANT00000031057.3">
    <property type="protein sequence ID" value="ENSOANP00000027257.2"/>
    <property type="gene ID" value="ENSOANG00000021408.3"/>
</dbReference>
<evidence type="ECO:0000256" key="6">
    <source>
        <dbReference type="ARBA" id="ARBA00023157"/>
    </source>
</evidence>
<evidence type="ECO:0000313" key="14">
    <source>
        <dbReference type="Proteomes" id="UP000002279"/>
    </source>
</evidence>
<keyword evidence="2 10" id="KW-0812">Transmembrane</keyword>
<evidence type="ECO:0000256" key="10">
    <source>
        <dbReference type="SAM" id="Phobius"/>
    </source>
</evidence>
<keyword evidence="5 10" id="KW-0472">Membrane</keyword>
<dbReference type="AlphaFoldDB" id="F6Z3M9"/>
<name>F6Z3M9_ORNAN</name>
<evidence type="ECO:0000256" key="1">
    <source>
        <dbReference type="ARBA" id="ARBA00004479"/>
    </source>
</evidence>
<dbReference type="Pfam" id="PF07686">
    <property type="entry name" value="V-set"/>
    <property type="match status" value="1"/>
</dbReference>
<evidence type="ECO:0000256" key="11">
    <source>
        <dbReference type="SAM" id="SignalP"/>
    </source>
</evidence>
<dbReference type="GO" id="GO:0016592">
    <property type="term" value="C:mediator complex"/>
    <property type="evidence" value="ECO:0000318"/>
    <property type="project" value="GO_Central"/>
</dbReference>
<evidence type="ECO:0000256" key="4">
    <source>
        <dbReference type="ARBA" id="ARBA00022989"/>
    </source>
</evidence>
<protein>
    <recommendedName>
        <fullName evidence="12">Ig-like domain-containing protein</fullName>
    </recommendedName>
</protein>
<dbReference type="HOGENOM" id="CLU_047504_2_1_1"/>
<feature type="signal peptide" evidence="11">
    <location>
        <begin position="1"/>
        <end position="21"/>
    </location>
</feature>
<dbReference type="OMA" id="EHGPAET"/>
<proteinExistence type="inferred from homology"/>
<evidence type="ECO:0000256" key="5">
    <source>
        <dbReference type="ARBA" id="ARBA00023136"/>
    </source>
</evidence>
<dbReference type="GO" id="GO:0016020">
    <property type="term" value="C:membrane"/>
    <property type="evidence" value="ECO:0007669"/>
    <property type="project" value="UniProtKB-SubCell"/>
</dbReference>